<feature type="transmembrane region" description="Helical" evidence="1">
    <location>
        <begin position="418"/>
        <end position="443"/>
    </location>
</feature>
<feature type="transmembrane region" description="Helical" evidence="1">
    <location>
        <begin position="99"/>
        <end position="117"/>
    </location>
</feature>
<feature type="transmembrane region" description="Helical" evidence="1">
    <location>
        <begin position="58"/>
        <end position="79"/>
    </location>
</feature>
<dbReference type="AlphaFoldDB" id="A0A0W0ZT64"/>
<name>A0A0W0ZT64_9GAMM</name>
<reference evidence="2 3" key="1">
    <citation type="submission" date="2015-11" db="EMBL/GenBank/DDBJ databases">
        <title>Genomic analysis of 38 Legionella species identifies large and diverse effector repertoires.</title>
        <authorList>
            <person name="Burstein D."/>
            <person name="Amaro F."/>
            <person name="Zusman T."/>
            <person name="Lifshitz Z."/>
            <person name="Cohen O."/>
            <person name="Gilbert J.A."/>
            <person name="Pupko T."/>
            <person name="Shuman H.A."/>
            <person name="Segal G."/>
        </authorList>
    </citation>
    <scope>NUCLEOTIDE SEQUENCE [LARGE SCALE GENOMIC DNA]</scope>
    <source>
        <strain evidence="2 3">ATCC 49180</strain>
    </source>
</reference>
<feature type="transmembrane region" description="Helical" evidence="1">
    <location>
        <begin position="175"/>
        <end position="200"/>
    </location>
</feature>
<feature type="transmembrane region" description="Helical" evidence="1">
    <location>
        <begin position="33"/>
        <end position="51"/>
    </location>
</feature>
<comment type="caution">
    <text evidence="2">The sequence shown here is derived from an EMBL/GenBank/DDBJ whole genome shotgun (WGS) entry which is preliminary data.</text>
</comment>
<dbReference type="Proteomes" id="UP000054693">
    <property type="component" value="Unassembled WGS sequence"/>
</dbReference>
<feature type="transmembrane region" description="Helical" evidence="1">
    <location>
        <begin position="231"/>
        <end position="249"/>
    </location>
</feature>
<keyword evidence="1" id="KW-0812">Transmembrane</keyword>
<feature type="transmembrane region" description="Helical" evidence="1">
    <location>
        <begin position="7"/>
        <end position="27"/>
    </location>
</feature>
<dbReference type="RefSeq" id="WP_133138331.1">
    <property type="nucleotide sequence ID" value="NZ_CAAAIP010000005.1"/>
</dbReference>
<dbReference type="PATRIC" id="fig|40335.7.peg.81"/>
<evidence type="ECO:0000313" key="3">
    <source>
        <dbReference type="Proteomes" id="UP000054693"/>
    </source>
</evidence>
<sequence length="524" mass="60607">MNINASRLLTGFFLIFAPFLTVMASLFYPGSKVLFIIYGLLTTCMLVSIFIKQNGYFPLFFFSFLIIGCWLKTMFHFLFNTNFIEPVGLFSGLPEEWDVGLLILNVAFVSLLICYWISTVFTRKEKFVVQSFNSSKYILALLVFSFTAAMALLFFNYQFSILKIGTEPLIKLPSYLYSIIAFMVAWGNAILISALVYWLIKSERIKPCWMFYLLSVLGMFTSISMGSRVQMILYTAAPFILYFYKVSPLDKKFNKYEWRRIIIVTGLLFIGTLLSVFADRYKNFPHESNHRYQFCAQSLNEFDKLIVKRRSFPHSKLNEYNREYSYMKPKHAYNRLLLKYPFLAHSLNQLNKLIVDRWIGVEGVLAVSSAPRLGTKLFQIALFEDPRRGNDAIYQKISGSFYKKYKNFVFMTIPGPIAFLYFSGSLLVVALGMALLYFVGYFIESLANILVKNEAVNAIIGIALAYLFVQLNFPITLYYFLIELIVFLVGLALLQKIITFSDIYLKIRGFSLKNNKNYRAECSQ</sequence>
<accession>A0A0W0ZT64</accession>
<organism evidence="2 3">
    <name type="scientific">Legionella tucsonensis</name>
    <dbReference type="NCBI Taxonomy" id="40335"/>
    <lineage>
        <taxon>Bacteria</taxon>
        <taxon>Pseudomonadati</taxon>
        <taxon>Pseudomonadota</taxon>
        <taxon>Gammaproteobacteria</taxon>
        <taxon>Legionellales</taxon>
        <taxon>Legionellaceae</taxon>
        <taxon>Legionella</taxon>
    </lineage>
</organism>
<evidence type="ECO:0000313" key="2">
    <source>
        <dbReference type="EMBL" id="KTD72232.1"/>
    </source>
</evidence>
<dbReference type="OrthoDB" id="7032304at2"/>
<proteinExistence type="predicted"/>
<keyword evidence="3" id="KW-1185">Reference proteome</keyword>
<keyword evidence="1" id="KW-1133">Transmembrane helix</keyword>
<gene>
    <name evidence="2" type="ORF">Ltuc_0079</name>
</gene>
<feature type="transmembrane region" description="Helical" evidence="1">
    <location>
        <begin position="207"/>
        <end position="225"/>
    </location>
</feature>
<feature type="transmembrane region" description="Helical" evidence="1">
    <location>
        <begin position="455"/>
        <end position="471"/>
    </location>
</feature>
<evidence type="ECO:0000256" key="1">
    <source>
        <dbReference type="SAM" id="Phobius"/>
    </source>
</evidence>
<feature type="transmembrane region" description="Helical" evidence="1">
    <location>
        <begin position="261"/>
        <end position="278"/>
    </location>
</feature>
<protein>
    <submittedName>
        <fullName evidence="2">Uncharacterized protein</fullName>
    </submittedName>
</protein>
<keyword evidence="1" id="KW-0472">Membrane</keyword>
<feature type="transmembrane region" description="Helical" evidence="1">
    <location>
        <begin position="137"/>
        <end position="155"/>
    </location>
</feature>
<feature type="transmembrane region" description="Helical" evidence="1">
    <location>
        <begin position="477"/>
        <end position="498"/>
    </location>
</feature>
<dbReference type="EMBL" id="LNZA01000001">
    <property type="protein sequence ID" value="KTD72232.1"/>
    <property type="molecule type" value="Genomic_DNA"/>
</dbReference>